<dbReference type="ExpressionAtlas" id="A0A654G518">
    <property type="expression patterns" value="differential"/>
</dbReference>
<proteinExistence type="predicted"/>
<dbReference type="Proteomes" id="UP000426265">
    <property type="component" value="Unassembled WGS sequence"/>
</dbReference>
<protein>
    <submittedName>
        <fullName evidence="1">Uncharacterized protein</fullName>
    </submittedName>
</protein>
<organism evidence="1 2">
    <name type="scientific">Arabidopsis thaliana</name>
    <name type="common">Mouse-ear cress</name>
    <dbReference type="NCBI Taxonomy" id="3702"/>
    <lineage>
        <taxon>Eukaryota</taxon>
        <taxon>Viridiplantae</taxon>
        <taxon>Streptophyta</taxon>
        <taxon>Embryophyta</taxon>
        <taxon>Tracheophyta</taxon>
        <taxon>Spermatophyta</taxon>
        <taxon>Magnoliopsida</taxon>
        <taxon>eudicotyledons</taxon>
        <taxon>Gunneridae</taxon>
        <taxon>Pentapetalae</taxon>
        <taxon>rosids</taxon>
        <taxon>malvids</taxon>
        <taxon>Brassicales</taxon>
        <taxon>Brassicaceae</taxon>
        <taxon>Camelineae</taxon>
        <taxon>Arabidopsis</taxon>
    </lineage>
</organism>
<sequence length="200" mass="22468">MGSSGTVPKREKVALGTWSIPICAQKVLNHQRAKDITIWAIMGKDGQDWAIRAFHGRKFALSGIDRPLTAPWTRGLAYLEPKKVAWSQNYEDWSRSFPFHVSSSHSCSICVFTGGRHVSRKVSPPDDMRLLGVQAVPAINAWPNSSHLMGEWRVIRMAARLIKIARNREKTCPHLKNSARDCDSLTVSEEIMSVIENSYP</sequence>
<name>A0A654G518_ARATH</name>
<gene>
    <name evidence="1" type="ORF">AN1_LOCUS23624</name>
</gene>
<dbReference type="EMBL" id="CACRSJ010000110">
    <property type="protein sequence ID" value="VYS68230.1"/>
    <property type="molecule type" value="Genomic_DNA"/>
</dbReference>
<evidence type="ECO:0000313" key="1">
    <source>
        <dbReference type="EMBL" id="VYS68230.1"/>
    </source>
</evidence>
<dbReference type="AlphaFoldDB" id="A0A654G518"/>
<accession>A0A654G518</accession>
<evidence type="ECO:0000313" key="2">
    <source>
        <dbReference type="Proteomes" id="UP000426265"/>
    </source>
</evidence>
<reference evidence="1 2" key="1">
    <citation type="submission" date="2019-11" db="EMBL/GenBank/DDBJ databases">
        <authorList>
            <person name="Jiao W.-B."/>
            <person name="Schneeberger K."/>
        </authorList>
    </citation>
    <scope>NUCLEOTIDE SEQUENCE [LARGE SCALE GENOMIC DNA]</scope>
    <source>
        <strain evidence="2">cv. An-1</strain>
    </source>
</reference>